<protein>
    <recommendedName>
        <fullName evidence="3">Branched-chain amino acid aminotransferase</fullName>
    </recommendedName>
</protein>
<organism evidence="1 2">
    <name type="scientific">Rossellomorea marisflavi</name>
    <dbReference type="NCBI Taxonomy" id="189381"/>
    <lineage>
        <taxon>Bacteria</taxon>
        <taxon>Bacillati</taxon>
        <taxon>Bacillota</taxon>
        <taxon>Bacilli</taxon>
        <taxon>Bacillales</taxon>
        <taxon>Bacillaceae</taxon>
        <taxon>Rossellomorea</taxon>
    </lineage>
</organism>
<comment type="caution">
    <text evidence="1">The sequence shown here is derived from an EMBL/GenBank/DDBJ whole genome shotgun (WGS) entry which is preliminary data.</text>
</comment>
<name>A0A0M0GQQ7_9BACI</name>
<reference evidence="2" key="1">
    <citation type="submission" date="2015-07" db="EMBL/GenBank/DDBJ databases">
        <title>Fjat-14235 jcm11544.</title>
        <authorList>
            <person name="Liu B."/>
            <person name="Wang J."/>
            <person name="Zhu Y."/>
            <person name="Liu G."/>
            <person name="Chen Q."/>
            <person name="Chen Z."/>
            <person name="Lan J."/>
            <person name="Che J."/>
            <person name="Ge C."/>
            <person name="Shi H."/>
            <person name="Pan Z."/>
            <person name="Liu X."/>
        </authorList>
    </citation>
    <scope>NUCLEOTIDE SEQUENCE [LARGE SCALE GENOMIC DNA]</scope>
    <source>
        <strain evidence="2">JCM 11544</strain>
    </source>
</reference>
<evidence type="ECO:0008006" key="3">
    <source>
        <dbReference type="Google" id="ProtNLM"/>
    </source>
</evidence>
<keyword evidence="2" id="KW-1185">Reference proteome</keyword>
<proteinExistence type="predicted"/>
<dbReference type="RefSeq" id="WP_235576311.1">
    <property type="nucleotide sequence ID" value="NZ_JAUKEF010000001.1"/>
</dbReference>
<dbReference type="AlphaFoldDB" id="A0A0M0GQQ7"/>
<evidence type="ECO:0000313" key="1">
    <source>
        <dbReference type="EMBL" id="KON91766.1"/>
    </source>
</evidence>
<dbReference type="STRING" id="189381.GCA_900166615_03380"/>
<dbReference type="EMBL" id="LGUE01000001">
    <property type="protein sequence ID" value="KON91766.1"/>
    <property type="molecule type" value="Genomic_DNA"/>
</dbReference>
<gene>
    <name evidence="1" type="ORF">AF331_04550</name>
</gene>
<dbReference type="Proteomes" id="UP000037405">
    <property type="component" value="Unassembled WGS sequence"/>
</dbReference>
<dbReference type="PATRIC" id="fig|189381.12.peg.1032"/>
<evidence type="ECO:0000313" key="2">
    <source>
        <dbReference type="Proteomes" id="UP000037405"/>
    </source>
</evidence>
<sequence>MKKKMIEWVDRVEGTIEALPEEMEYLLQNDLKSPEGLTIIDFKTALSQAVVERCDKETEELIADGHAILDEPVRYLKENPEHFVYLEAECFERVGVDGISLEMNDVFHTYGALLGLKLQKKFGPEIKEILGETLANGEDSYELLFNGEDGLWDLNLTLNDMRGFSEEATLLEMYEMVYQFIFFLRFTIE</sequence>
<accession>A0A0M0GQQ7</accession>